<sequence length="204" mass="22998">MEGHITVCFDHTAHGIDVFGIHHRGRATITEINTSTELEFCKPVINSLFAWCFIAKGTVMPSEALLSCRITLKIVDNFPPIADLLWLEWELKEFTLSVDTIPTLVKAPTAVRMSPLFFSRGEFRLLTPEKWFGIYVAHFIFFTLVVDDVSILVACRGCVHFTDVANAFFRVRVSFEGVIFQDRYTDGANGMAGDLDEVPFVKLT</sequence>
<evidence type="ECO:0000313" key="2">
    <source>
        <dbReference type="Proteomes" id="UP000299102"/>
    </source>
</evidence>
<organism evidence="1 2">
    <name type="scientific">Eumeta variegata</name>
    <name type="common">Bagworm moth</name>
    <name type="synonym">Eumeta japonica</name>
    <dbReference type="NCBI Taxonomy" id="151549"/>
    <lineage>
        <taxon>Eukaryota</taxon>
        <taxon>Metazoa</taxon>
        <taxon>Ecdysozoa</taxon>
        <taxon>Arthropoda</taxon>
        <taxon>Hexapoda</taxon>
        <taxon>Insecta</taxon>
        <taxon>Pterygota</taxon>
        <taxon>Neoptera</taxon>
        <taxon>Endopterygota</taxon>
        <taxon>Lepidoptera</taxon>
        <taxon>Glossata</taxon>
        <taxon>Ditrysia</taxon>
        <taxon>Tineoidea</taxon>
        <taxon>Psychidae</taxon>
        <taxon>Oiketicinae</taxon>
        <taxon>Eumeta</taxon>
    </lineage>
</organism>
<dbReference type="Proteomes" id="UP000299102">
    <property type="component" value="Unassembled WGS sequence"/>
</dbReference>
<dbReference type="AlphaFoldDB" id="A0A4C2A6H8"/>
<dbReference type="EMBL" id="BGZK01002545">
    <property type="protein sequence ID" value="GBP94759.1"/>
    <property type="molecule type" value="Genomic_DNA"/>
</dbReference>
<name>A0A4C2A6H8_EUMVA</name>
<keyword evidence="2" id="KW-1185">Reference proteome</keyword>
<evidence type="ECO:0000313" key="1">
    <source>
        <dbReference type="EMBL" id="GBP94759.1"/>
    </source>
</evidence>
<accession>A0A4C2A6H8</accession>
<gene>
    <name evidence="1" type="ORF">EVAR_64659_1</name>
</gene>
<proteinExistence type="predicted"/>
<reference evidence="1 2" key="1">
    <citation type="journal article" date="2019" name="Commun. Biol.">
        <title>The bagworm genome reveals a unique fibroin gene that provides high tensile strength.</title>
        <authorList>
            <person name="Kono N."/>
            <person name="Nakamura H."/>
            <person name="Ohtoshi R."/>
            <person name="Tomita M."/>
            <person name="Numata K."/>
            <person name="Arakawa K."/>
        </authorList>
    </citation>
    <scope>NUCLEOTIDE SEQUENCE [LARGE SCALE GENOMIC DNA]</scope>
</reference>
<protein>
    <submittedName>
        <fullName evidence="1">Uncharacterized protein</fullName>
    </submittedName>
</protein>
<comment type="caution">
    <text evidence="1">The sequence shown here is derived from an EMBL/GenBank/DDBJ whole genome shotgun (WGS) entry which is preliminary data.</text>
</comment>